<evidence type="ECO:0000259" key="8">
    <source>
        <dbReference type="Pfam" id="PF01850"/>
    </source>
</evidence>
<dbReference type="PANTHER" id="PTHR33653:SF1">
    <property type="entry name" value="RIBONUCLEASE VAPC2"/>
    <property type="match status" value="1"/>
</dbReference>
<evidence type="ECO:0000256" key="1">
    <source>
        <dbReference type="ARBA" id="ARBA00001946"/>
    </source>
</evidence>
<dbReference type="EMBL" id="JAYGHY010000028">
    <property type="protein sequence ID" value="MEA5442824.1"/>
    <property type="molecule type" value="Genomic_DNA"/>
</dbReference>
<protein>
    <submittedName>
        <fullName evidence="9">Type II toxin-antitoxin system VapC family toxin</fullName>
    </submittedName>
</protein>
<dbReference type="InterPro" id="IPR050556">
    <property type="entry name" value="Type_II_TA_system_RNase"/>
</dbReference>
<dbReference type="InterPro" id="IPR029060">
    <property type="entry name" value="PIN-like_dom_sf"/>
</dbReference>
<comment type="cofactor">
    <cofactor evidence="1">
        <name>Mg(2+)</name>
        <dbReference type="ChEBI" id="CHEBI:18420"/>
    </cofactor>
</comment>
<organism evidence="9 10">
    <name type="scientific">Cyanobium gracile UHCC 0281</name>
    <dbReference type="NCBI Taxonomy" id="3110309"/>
    <lineage>
        <taxon>Bacteria</taxon>
        <taxon>Bacillati</taxon>
        <taxon>Cyanobacteriota</taxon>
        <taxon>Cyanophyceae</taxon>
        <taxon>Synechococcales</taxon>
        <taxon>Prochlorococcaceae</taxon>
        <taxon>Cyanobium</taxon>
    </lineage>
</organism>
<dbReference type="SUPFAM" id="SSF88723">
    <property type="entry name" value="PIN domain-like"/>
    <property type="match status" value="1"/>
</dbReference>
<keyword evidence="10" id="KW-1185">Reference proteome</keyword>
<dbReference type="Gene3D" id="3.40.50.1010">
    <property type="entry name" value="5'-nuclease"/>
    <property type="match status" value="1"/>
</dbReference>
<evidence type="ECO:0000313" key="9">
    <source>
        <dbReference type="EMBL" id="MEA5442824.1"/>
    </source>
</evidence>
<keyword evidence="6" id="KW-0460">Magnesium</keyword>
<keyword evidence="5" id="KW-0378">Hydrolase</keyword>
<dbReference type="Pfam" id="PF01850">
    <property type="entry name" value="PIN"/>
    <property type="match status" value="1"/>
</dbReference>
<dbReference type="Proteomes" id="UP001302329">
    <property type="component" value="Unassembled WGS sequence"/>
</dbReference>
<dbReference type="InterPro" id="IPR002716">
    <property type="entry name" value="PIN_dom"/>
</dbReference>
<dbReference type="CDD" id="cd09881">
    <property type="entry name" value="PIN_VapC4-5_FitB-like"/>
    <property type="match status" value="1"/>
</dbReference>
<sequence>MILLGTNICITIINAKPAAVLERFKRYRLGEIGLCSVVAAELAFGVAKIGSVRNRQALEMFLAPLTILPFDERAAWAYGELRADLERRGTPIGSLDTMIAAHALSLQAMLITNNTRAFAQVSGLQVENWVPTA</sequence>
<gene>
    <name evidence="9" type="ORF">VB739_09700</name>
</gene>
<comment type="similarity">
    <text evidence="7">Belongs to the PINc/VapC protein family.</text>
</comment>
<evidence type="ECO:0000256" key="3">
    <source>
        <dbReference type="ARBA" id="ARBA00022722"/>
    </source>
</evidence>
<comment type="caution">
    <text evidence="9">The sequence shown here is derived from an EMBL/GenBank/DDBJ whole genome shotgun (WGS) entry which is preliminary data.</text>
</comment>
<name>A0ABU5SWB6_9CYAN</name>
<dbReference type="RefSeq" id="WP_323356866.1">
    <property type="nucleotide sequence ID" value="NZ_JAYGHY010000028.1"/>
</dbReference>
<accession>A0ABU5SWB6</accession>
<evidence type="ECO:0000256" key="4">
    <source>
        <dbReference type="ARBA" id="ARBA00022723"/>
    </source>
</evidence>
<keyword evidence="2" id="KW-1277">Toxin-antitoxin system</keyword>
<keyword evidence="3" id="KW-0540">Nuclease</keyword>
<keyword evidence="4" id="KW-0479">Metal-binding</keyword>
<evidence type="ECO:0000313" key="10">
    <source>
        <dbReference type="Proteomes" id="UP001302329"/>
    </source>
</evidence>
<evidence type="ECO:0000256" key="2">
    <source>
        <dbReference type="ARBA" id="ARBA00022649"/>
    </source>
</evidence>
<feature type="domain" description="PIN" evidence="8">
    <location>
        <begin position="2"/>
        <end position="122"/>
    </location>
</feature>
<reference evidence="9 10" key="1">
    <citation type="submission" date="2023-12" db="EMBL/GenBank/DDBJ databases">
        <title>Baltic Sea Cyanobacteria.</title>
        <authorList>
            <person name="Delbaje E."/>
            <person name="Fewer D.P."/>
            <person name="Shishido T.K."/>
        </authorList>
    </citation>
    <scope>NUCLEOTIDE SEQUENCE [LARGE SCALE GENOMIC DNA]</scope>
    <source>
        <strain evidence="9 10">UHCC 0281</strain>
    </source>
</reference>
<evidence type="ECO:0000256" key="6">
    <source>
        <dbReference type="ARBA" id="ARBA00022842"/>
    </source>
</evidence>
<evidence type="ECO:0000256" key="5">
    <source>
        <dbReference type="ARBA" id="ARBA00022801"/>
    </source>
</evidence>
<evidence type="ECO:0000256" key="7">
    <source>
        <dbReference type="ARBA" id="ARBA00038093"/>
    </source>
</evidence>
<dbReference type="PANTHER" id="PTHR33653">
    <property type="entry name" value="RIBONUCLEASE VAPC2"/>
    <property type="match status" value="1"/>
</dbReference>
<proteinExistence type="inferred from homology"/>